<feature type="domain" description="IPT/TIG" evidence="1">
    <location>
        <begin position="16"/>
        <end position="98"/>
    </location>
</feature>
<dbReference type="InterPro" id="IPR013783">
    <property type="entry name" value="Ig-like_fold"/>
</dbReference>
<dbReference type="GO" id="GO:0005975">
    <property type="term" value="P:carbohydrate metabolic process"/>
    <property type="evidence" value="ECO:0007669"/>
    <property type="project" value="UniProtKB-ARBA"/>
</dbReference>
<dbReference type="CDD" id="cd00102">
    <property type="entry name" value="IPT"/>
    <property type="match status" value="1"/>
</dbReference>
<accession>A0A6F8Z1Q9</accession>
<sequence>MSSPVSNQDVALAVGVPTILLVVPSSGPIGGGNPVVLIGSNLDTVTSVTFGGAAAPIIAQPPTGTVLVVTAPAHAAGAVPVVATNPSGASAPAAYTYLAPLPPLAFLITPVSGPAAGGTPFTIVGANLTGASVTFNGVAATGVTVVAGGAALTGVTPAGTAGPATVVVTTPGGSATVPGGYLYV</sequence>
<dbReference type="InterPro" id="IPR002909">
    <property type="entry name" value="IPT_dom"/>
</dbReference>
<organism evidence="2">
    <name type="scientific">Streptomyces violaceusniger</name>
    <dbReference type="NCBI Taxonomy" id="68280"/>
    <lineage>
        <taxon>Bacteria</taxon>
        <taxon>Bacillati</taxon>
        <taxon>Actinomycetota</taxon>
        <taxon>Actinomycetes</taxon>
        <taxon>Kitasatosporales</taxon>
        <taxon>Streptomycetaceae</taxon>
        <taxon>Streptomyces</taxon>
        <taxon>Streptomyces violaceusniger group</taxon>
    </lineage>
</organism>
<reference evidence="2" key="1">
    <citation type="submission" date="2020-03" db="EMBL/GenBank/DDBJ databases">
        <title>Biosynthetic gene cluster for putative Q6402A.</title>
        <authorList>
            <person name="Maruyama C."/>
        </authorList>
    </citation>
    <scope>NUCLEOTIDE SEQUENCE</scope>
    <source>
        <strain evidence="2">4521-SVS3</strain>
    </source>
</reference>
<dbReference type="Gene3D" id="2.60.40.10">
    <property type="entry name" value="Immunoglobulins"/>
    <property type="match status" value="2"/>
</dbReference>
<evidence type="ECO:0000313" key="2">
    <source>
        <dbReference type="EMBL" id="BCD33675.1"/>
    </source>
</evidence>
<dbReference type="Pfam" id="PF01833">
    <property type="entry name" value="TIG"/>
    <property type="match status" value="2"/>
</dbReference>
<dbReference type="SUPFAM" id="SSF81296">
    <property type="entry name" value="E set domains"/>
    <property type="match status" value="2"/>
</dbReference>
<gene>
    <name evidence="2" type="primary">orf7</name>
</gene>
<dbReference type="EMBL" id="LC535008">
    <property type="protein sequence ID" value="BCD33675.1"/>
    <property type="molecule type" value="Genomic_DNA"/>
</dbReference>
<keyword evidence="2" id="KW-0675">Receptor</keyword>
<proteinExistence type="predicted"/>
<dbReference type="AlphaFoldDB" id="A0A6F8Z1Q9"/>
<feature type="domain" description="IPT/TIG" evidence="1">
    <location>
        <begin position="102"/>
        <end position="184"/>
    </location>
</feature>
<dbReference type="InterPro" id="IPR014756">
    <property type="entry name" value="Ig_E-set"/>
</dbReference>
<evidence type="ECO:0000259" key="1">
    <source>
        <dbReference type="SMART" id="SM00429"/>
    </source>
</evidence>
<name>A0A6F8Z1Q9_STRVO</name>
<protein>
    <submittedName>
        <fullName evidence="2">Cell surface receptor IPT/TIG domain-containing protein</fullName>
    </submittedName>
</protein>
<dbReference type="SMART" id="SM00429">
    <property type="entry name" value="IPT"/>
    <property type="match status" value="2"/>
</dbReference>